<feature type="region of interest" description="Disordered" evidence="1">
    <location>
        <begin position="94"/>
        <end position="122"/>
    </location>
</feature>
<reference evidence="2" key="3">
    <citation type="submission" date="2025-09" db="UniProtKB">
        <authorList>
            <consortium name="Ensembl"/>
        </authorList>
    </citation>
    <scope>IDENTIFICATION</scope>
</reference>
<sequence>MLVCDFQAQQSNLVQVARSLGRAVPLSPQLIFTPTATVTAVQSESSTQSSGQQSAPSQVQNLAIRSQQGATMSSFQTHNLQALSLKQTPVAIQPSPLIKNPSQGSRGAGGKGSSSDVPLDGTKKGESIVTEVCAINMSRSVTALSGQPLSTPGMYPTSTFASFYRHWLSYYLMTTHSPLGDLGR</sequence>
<evidence type="ECO:0000313" key="3">
    <source>
        <dbReference type="Proteomes" id="UP000314982"/>
    </source>
</evidence>
<reference evidence="3" key="1">
    <citation type="submission" date="2018-06" db="EMBL/GenBank/DDBJ databases">
        <title>Genome assembly of Danube salmon.</title>
        <authorList>
            <person name="Macqueen D.J."/>
            <person name="Gundappa M.K."/>
        </authorList>
    </citation>
    <scope>NUCLEOTIDE SEQUENCE [LARGE SCALE GENOMIC DNA]</scope>
</reference>
<dbReference type="Proteomes" id="UP000314982">
    <property type="component" value="Unassembled WGS sequence"/>
</dbReference>
<dbReference type="AlphaFoldDB" id="A0A4W5MET1"/>
<proteinExistence type="predicted"/>
<accession>A0A4W5MET1</accession>
<evidence type="ECO:0000313" key="2">
    <source>
        <dbReference type="Ensembl" id="ENSHHUP00000036907.1"/>
    </source>
</evidence>
<organism evidence="2 3">
    <name type="scientific">Hucho hucho</name>
    <name type="common">huchen</name>
    <dbReference type="NCBI Taxonomy" id="62062"/>
    <lineage>
        <taxon>Eukaryota</taxon>
        <taxon>Metazoa</taxon>
        <taxon>Chordata</taxon>
        <taxon>Craniata</taxon>
        <taxon>Vertebrata</taxon>
        <taxon>Euteleostomi</taxon>
        <taxon>Actinopterygii</taxon>
        <taxon>Neopterygii</taxon>
        <taxon>Teleostei</taxon>
        <taxon>Protacanthopterygii</taxon>
        <taxon>Salmoniformes</taxon>
        <taxon>Salmonidae</taxon>
        <taxon>Salmoninae</taxon>
        <taxon>Hucho</taxon>
    </lineage>
</organism>
<keyword evidence="3" id="KW-1185">Reference proteome</keyword>
<dbReference type="Ensembl" id="ENSHHUT00000038380.1">
    <property type="protein sequence ID" value="ENSHHUP00000036907.1"/>
    <property type="gene ID" value="ENSHHUG00000023140.1"/>
</dbReference>
<dbReference type="STRING" id="62062.ENSHHUP00000036907"/>
<dbReference type="GeneTree" id="ENSGT00970000197271"/>
<protein>
    <submittedName>
        <fullName evidence="2">Uncharacterized protein</fullName>
    </submittedName>
</protein>
<name>A0A4W5MET1_9TELE</name>
<evidence type="ECO:0000256" key="1">
    <source>
        <dbReference type="SAM" id="MobiDB-lite"/>
    </source>
</evidence>
<reference evidence="2" key="2">
    <citation type="submission" date="2025-08" db="UniProtKB">
        <authorList>
            <consortium name="Ensembl"/>
        </authorList>
    </citation>
    <scope>IDENTIFICATION</scope>
</reference>